<keyword evidence="1" id="KW-1133">Transmembrane helix</keyword>
<accession>A0AAP0QCA0</accession>
<dbReference type="EMBL" id="JBCGBO010000024">
    <property type="protein sequence ID" value="KAK9183198.1"/>
    <property type="molecule type" value="Genomic_DNA"/>
</dbReference>
<sequence length="218" mass="24000">MALQQQVTSPPCQNRRDSLIYPVFLICLLISLSITGFIFSATVPSRTNLKFEVDSLIVSPFNISCSSQITSNWNIVFSAIDFENCNIHCSNSNTYYGDVEVSVLYKGLKISSRVFKSPLFEYNRDRRKRLIHANIDVSSAYINPALADAIADDLTSSGAVNFTVAVRTVVEIEGQDFKSGLMTASCEQVKVDFSSNMTTGTMVGGSGTCITSLRRLNF</sequence>
<keyword evidence="1" id="KW-0472">Membrane</keyword>
<proteinExistence type="predicted"/>
<organism evidence="2 3">
    <name type="scientific">Citrus x changshan-huyou</name>
    <dbReference type="NCBI Taxonomy" id="2935761"/>
    <lineage>
        <taxon>Eukaryota</taxon>
        <taxon>Viridiplantae</taxon>
        <taxon>Streptophyta</taxon>
        <taxon>Embryophyta</taxon>
        <taxon>Tracheophyta</taxon>
        <taxon>Spermatophyta</taxon>
        <taxon>Magnoliopsida</taxon>
        <taxon>eudicotyledons</taxon>
        <taxon>Gunneridae</taxon>
        <taxon>Pentapetalae</taxon>
        <taxon>rosids</taxon>
        <taxon>malvids</taxon>
        <taxon>Sapindales</taxon>
        <taxon>Rutaceae</taxon>
        <taxon>Aurantioideae</taxon>
        <taxon>Citrus</taxon>
    </lineage>
</organism>
<name>A0AAP0QCA0_9ROSI</name>
<reference evidence="2 3" key="1">
    <citation type="submission" date="2024-05" db="EMBL/GenBank/DDBJ databases">
        <title>Haplotype-resolved chromosome-level genome assembly of Huyou (Citrus changshanensis).</title>
        <authorList>
            <person name="Miao C."/>
            <person name="Chen W."/>
            <person name="Wu Y."/>
            <person name="Wang L."/>
            <person name="Zhao S."/>
            <person name="Grierson D."/>
            <person name="Xu C."/>
            <person name="Chen K."/>
        </authorList>
    </citation>
    <scope>NUCLEOTIDE SEQUENCE [LARGE SCALE GENOMIC DNA]</scope>
    <source>
        <strain evidence="2">01-14</strain>
        <tissue evidence="2">Leaf</tissue>
    </source>
</reference>
<comment type="caution">
    <text evidence="2">The sequence shown here is derived from an EMBL/GenBank/DDBJ whole genome shotgun (WGS) entry which is preliminary data.</text>
</comment>
<keyword evidence="1" id="KW-0812">Transmembrane</keyword>
<evidence type="ECO:0008006" key="4">
    <source>
        <dbReference type="Google" id="ProtNLM"/>
    </source>
</evidence>
<evidence type="ECO:0000256" key="1">
    <source>
        <dbReference type="SAM" id="Phobius"/>
    </source>
</evidence>
<dbReference type="Proteomes" id="UP001428341">
    <property type="component" value="Unassembled WGS sequence"/>
</dbReference>
<keyword evidence="3" id="KW-1185">Reference proteome</keyword>
<evidence type="ECO:0000313" key="2">
    <source>
        <dbReference type="EMBL" id="KAK9183198.1"/>
    </source>
</evidence>
<gene>
    <name evidence="2" type="ORF">WN944_026347</name>
</gene>
<dbReference type="AlphaFoldDB" id="A0AAP0QCA0"/>
<feature type="transmembrane region" description="Helical" evidence="1">
    <location>
        <begin position="20"/>
        <end position="41"/>
    </location>
</feature>
<protein>
    <recommendedName>
        <fullName evidence="4">Late embryogenesis abundant protein LEA-2 subgroup domain-containing protein</fullName>
    </recommendedName>
</protein>
<evidence type="ECO:0000313" key="3">
    <source>
        <dbReference type="Proteomes" id="UP001428341"/>
    </source>
</evidence>